<dbReference type="InterPro" id="IPR052787">
    <property type="entry name" value="MAVS"/>
</dbReference>
<keyword evidence="2" id="KW-1185">Reference proteome</keyword>
<gene>
    <name evidence="1" type="ORF">AMORRO_LOCUS18064</name>
</gene>
<dbReference type="OrthoDB" id="2406364at2759"/>
<protein>
    <submittedName>
        <fullName evidence="1">2860_t:CDS:1</fullName>
    </submittedName>
</protein>
<dbReference type="PANTHER" id="PTHR21446">
    <property type="entry name" value="DUF3504 DOMAIN-CONTAINING PROTEIN"/>
    <property type="match status" value="1"/>
</dbReference>
<sequence length="176" mass="20094">IADVKQLEDELIKYFTVMRKNNGTPYSTSSIRSCLFVLNRFFNSDLSKIKPIDLNDKKIFSDLWAILNGKFRELSELGYGEIKGSDALTLEEVKIILNNSTTSKESPRGLLHRIFFYNAILLDLRGGEHFTLEASNFIKQKNEEGYIVKIYKSKTNQRTADCPGQAETFNIPNLSD</sequence>
<dbReference type="PANTHER" id="PTHR21446:SF12">
    <property type="entry name" value="POTASSIUM CHANNEL TETRAMERIZATION DOMAIN CONTAINING 1"/>
    <property type="match status" value="1"/>
</dbReference>
<accession>A0A9N9JPF0</accession>
<dbReference type="AlphaFoldDB" id="A0A9N9JPF0"/>
<dbReference type="EMBL" id="CAJVPV010060502">
    <property type="protein sequence ID" value="CAG8790065.1"/>
    <property type="molecule type" value="Genomic_DNA"/>
</dbReference>
<feature type="non-terminal residue" evidence="1">
    <location>
        <position position="176"/>
    </location>
</feature>
<name>A0A9N9JPF0_9GLOM</name>
<comment type="caution">
    <text evidence="1">The sequence shown here is derived from an EMBL/GenBank/DDBJ whole genome shotgun (WGS) entry which is preliminary data.</text>
</comment>
<dbReference type="Proteomes" id="UP000789342">
    <property type="component" value="Unassembled WGS sequence"/>
</dbReference>
<reference evidence="1" key="1">
    <citation type="submission" date="2021-06" db="EMBL/GenBank/DDBJ databases">
        <authorList>
            <person name="Kallberg Y."/>
            <person name="Tangrot J."/>
            <person name="Rosling A."/>
        </authorList>
    </citation>
    <scope>NUCLEOTIDE SEQUENCE</scope>
    <source>
        <strain evidence="1">CL551</strain>
    </source>
</reference>
<evidence type="ECO:0000313" key="1">
    <source>
        <dbReference type="EMBL" id="CAG8790065.1"/>
    </source>
</evidence>
<evidence type="ECO:0000313" key="2">
    <source>
        <dbReference type="Proteomes" id="UP000789342"/>
    </source>
</evidence>
<feature type="non-terminal residue" evidence="1">
    <location>
        <position position="1"/>
    </location>
</feature>
<organism evidence="1 2">
    <name type="scientific">Acaulospora morrowiae</name>
    <dbReference type="NCBI Taxonomy" id="94023"/>
    <lineage>
        <taxon>Eukaryota</taxon>
        <taxon>Fungi</taxon>
        <taxon>Fungi incertae sedis</taxon>
        <taxon>Mucoromycota</taxon>
        <taxon>Glomeromycotina</taxon>
        <taxon>Glomeromycetes</taxon>
        <taxon>Diversisporales</taxon>
        <taxon>Acaulosporaceae</taxon>
        <taxon>Acaulospora</taxon>
    </lineage>
</organism>
<proteinExistence type="predicted"/>